<evidence type="ECO:0000313" key="2">
    <source>
        <dbReference type="Proteomes" id="UP000796761"/>
    </source>
</evidence>
<sequence>MKFNRAKCKVLDLDHGNPKHKFRLGREWIESSPEKKDLEILADKKFNMIQQCELMAQKVKHILDEEM</sequence>
<dbReference type="EMBL" id="SWJQ01000351">
    <property type="protein sequence ID" value="TRZ15811.1"/>
    <property type="molecule type" value="Genomic_DNA"/>
</dbReference>
<name>A0A8K1LJC1_9PASS</name>
<gene>
    <name evidence="1" type="ORF">HGM15179_011310</name>
</gene>
<reference evidence="1" key="1">
    <citation type="submission" date="2019-04" db="EMBL/GenBank/DDBJ databases">
        <title>Genome assembly of Zosterops borbonicus 15179.</title>
        <authorList>
            <person name="Leroy T."/>
            <person name="Anselmetti Y."/>
            <person name="Tilak M.-K."/>
            <person name="Nabholz B."/>
        </authorList>
    </citation>
    <scope>NUCLEOTIDE SEQUENCE</scope>
    <source>
        <strain evidence="1">HGM_15179</strain>
        <tissue evidence="1">Muscle</tissue>
    </source>
</reference>
<comment type="caution">
    <text evidence="1">The sequence shown here is derived from an EMBL/GenBank/DDBJ whole genome shotgun (WGS) entry which is preliminary data.</text>
</comment>
<accession>A0A8K1LJC1</accession>
<keyword evidence="2" id="KW-1185">Reference proteome</keyword>
<evidence type="ECO:0000313" key="1">
    <source>
        <dbReference type="EMBL" id="TRZ15811.1"/>
    </source>
</evidence>
<proteinExistence type="predicted"/>
<dbReference type="OrthoDB" id="73680at2759"/>
<organism evidence="1 2">
    <name type="scientific">Zosterops borbonicus</name>
    <dbReference type="NCBI Taxonomy" id="364589"/>
    <lineage>
        <taxon>Eukaryota</taxon>
        <taxon>Metazoa</taxon>
        <taxon>Chordata</taxon>
        <taxon>Craniata</taxon>
        <taxon>Vertebrata</taxon>
        <taxon>Euteleostomi</taxon>
        <taxon>Archelosauria</taxon>
        <taxon>Archosauria</taxon>
        <taxon>Dinosauria</taxon>
        <taxon>Saurischia</taxon>
        <taxon>Theropoda</taxon>
        <taxon>Coelurosauria</taxon>
        <taxon>Aves</taxon>
        <taxon>Neognathae</taxon>
        <taxon>Neoaves</taxon>
        <taxon>Telluraves</taxon>
        <taxon>Australaves</taxon>
        <taxon>Passeriformes</taxon>
        <taxon>Sylvioidea</taxon>
        <taxon>Zosteropidae</taxon>
        <taxon>Zosterops</taxon>
    </lineage>
</organism>
<dbReference type="AlphaFoldDB" id="A0A8K1LJC1"/>
<protein>
    <submittedName>
        <fullName evidence="1">Uncharacterized protein</fullName>
    </submittedName>
</protein>
<dbReference type="Proteomes" id="UP000796761">
    <property type="component" value="Unassembled WGS sequence"/>
</dbReference>